<dbReference type="EMBL" id="QNRR01000004">
    <property type="protein sequence ID" value="RBP44581.1"/>
    <property type="molecule type" value="Genomic_DNA"/>
</dbReference>
<dbReference type="InterPro" id="IPR011447">
    <property type="entry name" value="DUF1552"/>
</dbReference>
<dbReference type="OrthoDB" id="9146593at2"/>
<dbReference type="Pfam" id="PF07586">
    <property type="entry name" value="HXXSHH"/>
    <property type="match status" value="1"/>
</dbReference>
<comment type="caution">
    <text evidence="1">The sequence shown here is derived from an EMBL/GenBank/DDBJ whole genome shotgun (WGS) entry which is preliminary data.</text>
</comment>
<keyword evidence="2" id="KW-1185">Reference proteome</keyword>
<accession>A0A366HPY1</accession>
<organism evidence="1 2">
    <name type="scientific">Roseimicrobium gellanilyticum</name>
    <dbReference type="NCBI Taxonomy" id="748857"/>
    <lineage>
        <taxon>Bacteria</taxon>
        <taxon>Pseudomonadati</taxon>
        <taxon>Verrucomicrobiota</taxon>
        <taxon>Verrucomicrobiia</taxon>
        <taxon>Verrucomicrobiales</taxon>
        <taxon>Verrucomicrobiaceae</taxon>
        <taxon>Roseimicrobium</taxon>
    </lineage>
</organism>
<dbReference type="InterPro" id="IPR006311">
    <property type="entry name" value="TAT_signal"/>
</dbReference>
<sequence length="421" mass="46399">MTHVAKSPLNRRAFLRGAGVTLALPFLDAMRPVFGAAAKAASAESAVPRRMVCIQTNQGIMPQFFFPEKEGRDYAITPYLEKLSAHRSQYTVFSGVSLPGVSGGHLAEKCFITGTPHPDRGGFRNDISLDQFAAEQIGNQTRHPSLVLAMTTENKTLSYTRNGAPIPAESSPKKLFQKLFVQGKPEEVTATVEALRQGRSMMDFLTEETSRLNRSLSRDDQARLDQYLTSVRELEQRMESSEAWEQKPKPVVDAKAPDDITEGLQFVNKTGQLYDLMKLAIQTDSTRIISLFVDTTVIHNITHHGNRPDVVAELRAHEEGQFDVLGKFLSGLAEVKEGDANLLERTQVLYGTCMGSANSHSNVNLPVLLAGGGFKHGQHLAFDKEHNHDLSTLYVSMLQRLGIETSTFAAAKTTMRGLEVA</sequence>
<dbReference type="AlphaFoldDB" id="A0A366HPY1"/>
<name>A0A366HPY1_9BACT</name>
<dbReference type="PROSITE" id="PS51318">
    <property type="entry name" value="TAT"/>
    <property type="match status" value="1"/>
</dbReference>
<gene>
    <name evidence="1" type="ORF">DES53_104403</name>
</gene>
<proteinExistence type="predicted"/>
<dbReference type="Proteomes" id="UP000253426">
    <property type="component" value="Unassembled WGS sequence"/>
</dbReference>
<evidence type="ECO:0000313" key="1">
    <source>
        <dbReference type="EMBL" id="RBP44581.1"/>
    </source>
</evidence>
<protein>
    <submittedName>
        <fullName evidence="1">Uncharacterized protein DUF1552</fullName>
    </submittedName>
</protein>
<dbReference type="RefSeq" id="WP_113958968.1">
    <property type="nucleotide sequence ID" value="NZ_QNRR01000004.1"/>
</dbReference>
<reference evidence="1 2" key="1">
    <citation type="submission" date="2018-06" db="EMBL/GenBank/DDBJ databases">
        <title>Genomic Encyclopedia of Type Strains, Phase IV (KMG-IV): sequencing the most valuable type-strain genomes for metagenomic binning, comparative biology and taxonomic classification.</title>
        <authorList>
            <person name="Goeker M."/>
        </authorList>
    </citation>
    <scope>NUCLEOTIDE SEQUENCE [LARGE SCALE GENOMIC DNA]</scope>
    <source>
        <strain evidence="1 2">DSM 25532</strain>
    </source>
</reference>
<evidence type="ECO:0000313" key="2">
    <source>
        <dbReference type="Proteomes" id="UP000253426"/>
    </source>
</evidence>